<sequence length="199" mass="22602">MTNSIASINSLLVGLKNVNGSLLIKLHQLGFNTNLSLGAEQEYTVKTLVNAINTLTIQLLTITSNRSQFIQRTSYPERLEIESCLNSLLSCTQQTKQELNGLQRTQFQCDSNKALCYISNENDLCCFKLLDTLQFIDLIKPYCRMLEMIIAEERIHALSAVIDTLMNKQDATIIERDNELTEEQYGALELSHYLMKQAM</sequence>
<dbReference type="EMBL" id="UOFF01000220">
    <property type="protein sequence ID" value="VAW56375.1"/>
    <property type="molecule type" value="Genomic_DNA"/>
</dbReference>
<evidence type="ECO:0000313" key="1">
    <source>
        <dbReference type="EMBL" id="VAW56375.1"/>
    </source>
</evidence>
<name>A0A3B0WKI2_9ZZZZ</name>
<gene>
    <name evidence="1" type="ORF">MNBD_GAMMA07-574</name>
</gene>
<dbReference type="AlphaFoldDB" id="A0A3B0WKI2"/>
<accession>A0A3B0WKI2</accession>
<organism evidence="1">
    <name type="scientific">hydrothermal vent metagenome</name>
    <dbReference type="NCBI Taxonomy" id="652676"/>
    <lineage>
        <taxon>unclassified sequences</taxon>
        <taxon>metagenomes</taxon>
        <taxon>ecological metagenomes</taxon>
    </lineage>
</organism>
<reference evidence="1" key="1">
    <citation type="submission" date="2018-06" db="EMBL/GenBank/DDBJ databases">
        <authorList>
            <person name="Zhirakovskaya E."/>
        </authorList>
    </citation>
    <scope>NUCLEOTIDE SEQUENCE</scope>
</reference>
<proteinExistence type="predicted"/>
<protein>
    <submittedName>
        <fullName evidence="1">Uncharacterized protein</fullName>
    </submittedName>
</protein>